<organism evidence="1 2">
    <name type="scientific">Malus baccata</name>
    <name type="common">Siberian crab apple</name>
    <name type="synonym">Pyrus baccata</name>
    <dbReference type="NCBI Taxonomy" id="106549"/>
    <lineage>
        <taxon>Eukaryota</taxon>
        <taxon>Viridiplantae</taxon>
        <taxon>Streptophyta</taxon>
        <taxon>Embryophyta</taxon>
        <taxon>Tracheophyta</taxon>
        <taxon>Spermatophyta</taxon>
        <taxon>Magnoliopsida</taxon>
        <taxon>eudicotyledons</taxon>
        <taxon>Gunneridae</taxon>
        <taxon>Pentapetalae</taxon>
        <taxon>rosids</taxon>
        <taxon>fabids</taxon>
        <taxon>Rosales</taxon>
        <taxon>Rosaceae</taxon>
        <taxon>Amygdaloideae</taxon>
        <taxon>Maleae</taxon>
        <taxon>Malus</taxon>
    </lineage>
</organism>
<name>A0A540KHF7_MALBA</name>
<accession>A0A540KHF7</accession>
<reference evidence="1 2" key="1">
    <citation type="journal article" date="2019" name="G3 (Bethesda)">
        <title>Sequencing of a Wild Apple (Malus baccata) Genome Unravels the Differences Between Cultivated and Wild Apple Species Regarding Disease Resistance and Cold Tolerance.</title>
        <authorList>
            <person name="Chen X."/>
        </authorList>
    </citation>
    <scope>NUCLEOTIDE SEQUENCE [LARGE SCALE GENOMIC DNA]</scope>
    <source>
        <strain evidence="2">cv. Shandingzi</strain>
        <tissue evidence="1">Leaves</tissue>
    </source>
</reference>
<dbReference type="EMBL" id="VIEB01001270">
    <property type="protein sequence ID" value="TQD73619.1"/>
    <property type="molecule type" value="Genomic_DNA"/>
</dbReference>
<evidence type="ECO:0000313" key="1">
    <source>
        <dbReference type="EMBL" id="TQD73619.1"/>
    </source>
</evidence>
<sequence>MKKLCVHKCTHDSVKECESGCVELFLVAIILCLKSKLCCEETFVEKSVAGKKARDSKTLLHHSGSKPFSYRVEARREEGSKFPPIDLFKHVYVHPNNENNDQLYGDMVEKSTAILQEATSQLPPETPIEDVIVPKDADVQIVIEVLDQKFGRRHGKVVRCTGKAGVREMGASSSRLSTGEVNSLKEEVTTLRSQVAAQGDHIRAQDERMNMIVQALAMSGL</sequence>
<keyword evidence="2" id="KW-1185">Reference proteome</keyword>
<evidence type="ECO:0000313" key="2">
    <source>
        <dbReference type="Proteomes" id="UP000315295"/>
    </source>
</evidence>
<comment type="caution">
    <text evidence="1">The sequence shown here is derived from an EMBL/GenBank/DDBJ whole genome shotgun (WGS) entry which is preliminary data.</text>
</comment>
<gene>
    <name evidence="1" type="ORF">C1H46_040846</name>
</gene>
<dbReference type="AlphaFoldDB" id="A0A540KHF7"/>
<proteinExistence type="predicted"/>
<dbReference type="Proteomes" id="UP000315295">
    <property type="component" value="Unassembled WGS sequence"/>
</dbReference>
<protein>
    <submittedName>
        <fullName evidence="1">Uncharacterized protein</fullName>
    </submittedName>
</protein>